<keyword evidence="1" id="KW-0175">Coiled coil</keyword>
<gene>
    <name evidence="3" type="ORF">EV702DRAFT_962745</name>
</gene>
<organism evidence="3 4">
    <name type="scientific">Suillus placidus</name>
    <dbReference type="NCBI Taxonomy" id="48579"/>
    <lineage>
        <taxon>Eukaryota</taxon>
        <taxon>Fungi</taxon>
        <taxon>Dikarya</taxon>
        <taxon>Basidiomycota</taxon>
        <taxon>Agaricomycotina</taxon>
        <taxon>Agaricomycetes</taxon>
        <taxon>Agaricomycetidae</taxon>
        <taxon>Boletales</taxon>
        <taxon>Suillineae</taxon>
        <taxon>Suillaceae</taxon>
        <taxon>Suillus</taxon>
    </lineage>
</organism>
<name>A0A9P7D5Q7_9AGAM</name>
<dbReference type="EMBL" id="JABBWD010000006">
    <property type="protein sequence ID" value="KAG1781290.1"/>
    <property type="molecule type" value="Genomic_DNA"/>
</dbReference>
<comment type="caution">
    <text evidence="3">The sequence shown here is derived from an EMBL/GenBank/DDBJ whole genome shotgun (WGS) entry which is preliminary data.</text>
</comment>
<evidence type="ECO:0000256" key="2">
    <source>
        <dbReference type="SAM" id="MobiDB-lite"/>
    </source>
</evidence>
<dbReference type="Proteomes" id="UP000714275">
    <property type="component" value="Unassembled WGS sequence"/>
</dbReference>
<reference evidence="3" key="1">
    <citation type="journal article" date="2020" name="New Phytol.">
        <title>Comparative genomics reveals dynamic genome evolution in host specialist ectomycorrhizal fungi.</title>
        <authorList>
            <person name="Lofgren L.A."/>
            <person name="Nguyen N.H."/>
            <person name="Vilgalys R."/>
            <person name="Ruytinx J."/>
            <person name="Liao H.L."/>
            <person name="Branco S."/>
            <person name="Kuo A."/>
            <person name="LaButti K."/>
            <person name="Lipzen A."/>
            <person name="Andreopoulos W."/>
            <person name="Pangilinan J."/>
            <person name="Riley R."/>
            <person name="Hundley H."/>
            <person name="Na H."/>
            <person name="Barry K."/>
            <person name="Grigoriev I.V."/>
            <person name="Stajich J.E."/>
            <person name="Kennedy P.G."/>
        </authorList>
    </citation>
    <scope>NUCLEOTIDE SEQUENCE</scope>
    <source>
        <strain evidence="3">DOB743</strain>
    </source>
</reference>
<dbReference type="OrthoDB" id="2657487at2759"/>
<accession>A0A9P7D5Q7</accession>
<protein>
    <submittedName>
        <fullName evidence="3">Uncharacterized protein</fullName>
    </submittedName>
</protein>
<feature type="compositionally biased region" description="Basic residues" evidence="2">
    <location>
        <begin position="350"/>
        <end position="363"/>
    </location>
</feature>
<feature type="region of interest" description="Disordered" evidence="2">
    <location>
        <begin position="342"/>
        <end position="486"/>
    </location>
</feature>
<sequence length="515" mass="57284">MAKRTQGLAKPTRTSVQLTKEACAAITLQCREASQSFRKALEGTWQVLDNAAIKIASKHKKSVRRVQNELHMGHSLLHSKHSKVSAWNSFLWKKGQDGNKENYGRGKDILKGIVKDFKDEYNSLTEEEKANLVEEYKEYKATKTTGQCISTKSKINDVTNTLKAVESELNNLCSRTGAETIMYVVRGTTDLPLRGSQFATEGVQSFMESAMGIDNQDLVSKLEGFAIQGMTGAAKNHQQRVAEVRAVICSEIIKPSVSIKTVAKDPDAKMQWVQYWRNVVKRYSVIIEGWPEQIPFANLSTVSNSLPELEMLLRKWRSGAIYWKRLTPEELERMDKERDKGIEDGAIVEKRRHTRSDKGKKRRHDADADDAPQRQRKKVYKSTEMVSSDDEEENPDVVPNTTNDIPGSPATPSPSSDIADTPVSSASSALTPPLVTDHANTTPAPDPMLSQSINNPPFPDFTPQMTSPLFTSGSFEPGSDLNLPPGLDDFLLMFNPSFKPYSDGFNDGGSSSTFF</sequence>
<evidence type="ECO:0000313" key="4">
    <source>
        <dbReference type="Proteomes" id="UP000714275"/>
    </source>
</evidence>
<feature type="coiled-coil region" evidence="1">
    <location>
        <begin position="122"/>
        <end position="175"/>
    </location>
</feature>
<feature type="compositionally biased region" description="Polar residues" evidence="2">
    <location>
        <begin position="463"/>
        <end position="474"/>
    </location>
</feature>
<dbReference type="AlphaFoldDB" id="A0A9P7D5Q7"/>
<feature type="compositionally biased region" description="Polar residues" evidence="2">
    <location>
        <begin position="438"/>
        <end position="455"/>
    </location>
</feature>
<proteinExistence type="predicted"/>
<evidence type="ECO:0000256" key="1">
    <source>
        <dbReference type="SAM" id="Coils"/>
    </source>
</evidence>
<feature type="compositionally biased region" description="Polar residues" evidence="2">
    <location>
        <begin position="413"/>
        <end position="430"/>
    </location>
</feature>
<evidence type="ECO:0000313" key="3">
    <source>
        <dbReference type="EMBL" id="KAG1781290.1"/>
    </source>
</evidence>
<keyword evidence="4" id="KW-1185">Reference proteome</keyword>